<sequence>MLYWLLVFGAFLVVLGLTQWLLAWLKQHGVHINRWIFGLAAFLVVMIPHVVVKHVPIPVDAILYILCAVFAIAFMTESHTVLLHYEKEHPNTPAK</sequence>
<protein>
    <recommendedName>
        <fullName evidence="4">Diacylglycerol kinase</fullName>
    </recommendedName>
</protein>
<reference evidence="2 3" key="1">
    <citation type="journal article" date="2015" name="Genome Announc.">
        <title>Expanding the biotechnology potential of lactobacilli through comparative genomics of 213 strains and associated genera.</title>
        <authorList>
            <person name="Sun Z."/>
            <person name="Harris H.M."/>
            <person name="McCann A."/>
            <person name="Guo C."/>
            <person name="Argimon S."/>
            <person name="Zhang W."/>
            <person name="Yang X."/>
            <person name="Jeffery I.B."/>
            <person name="Cooney J.C."/>
            <person name="Kagawa T.F."/>
            <person name="Liu W."/>
            <person name="Song Y."/>
            <person name="Salvetti E."/>
            <person name="Wrobel A."/>
            <person name="Rasinkangas P."/>
            <person name="Parkhill J."/>
            <person name="Rea M.C."/>
            <person name="O'Sullivan O."/>
            <person name="Ritari J."/>
            <person name="Douillard F.P."/>
            <person name="Paul Ross R."/>
            <person name="Yang R."/>
            <person name="Briner A.E."/>
            <person name="Felis G.E."/>
            <person name="de Vos W.M."/>
            <person name="Barrangou R."/>
            <person name="Klaenhammer T.R."/>
            <person name="Caufield P.W."/>
            <person name="Cui Y."/>
            <person name="Zhang H."/>
            <person name="O'Toole P.W."/>
        </authorList>
    </citation>
    <scope>NUCLEOTIDE SEQUENCE [LARGE SCALE GENOMIC DNA]</scope>
    <source>
        <strain evidence="2 3">DSM 16991</strain>
    </source>
</reference>
<gene>
    <name evidence="2" type="ORF">FC91_GL000259</name>
</gene>
<keyword evidence="1" id="KW-1133">Transmembrane helix</keyword>
<evidence type="ECO:0000313" key="2">
    <source>
        <dbReference type="EMBL" id="KRM29885.1"/>
    </source>
</evidence>
<name>A0A0R1XJJ9_9LACO</name>
<evidence type="ECO:0000313" key="3">
    <source>
        <dbReference type="Proteomes" id="UP000050949"/>
    </source>
</evidence>
<comment type="caution">
    <text evidence="2">The sequence shown here is derived from an EMBL/GenBank/DDBJ whole genome shotgun (WGS) entry which is preliminary data.</text>
</comment>
<dbReference type="AlphaFoldDB" id="A0A0R1XJJ9"/>
<keyword evidence="1" id="KW-0812">Transmembrane</keyword>
<evidence type="ECO:0008006" key="4">
    <source>
        <dbReference type="Google" id="ProtNLM"/>
    </source>
</evidence>
<dbReference type="Proteomes" id="UP000050949">
    <property type="component" value="Unassembled WGS sequence"/>
</dbReference>
<organism evidence="2 3">
    <name type="scientific">Schleiferilactobacillus harbinensis DSM 16991</name>
    <dbReference type="NCBI Taxonomy" id="1122147"/>
    <lineage>
        <taxon>Bacteria</taxon>
        <taxon>Bacillati</taxon>
        <taxon>Bacillota</taxon>
        <taxon>Bacilli</taxon>
        <taxon>Lactobacillales</taxon>
        <taxon>Lactobacillaceae</taxon>
        <taxon>Schleiferilactobacillus</taxon>
    </lineage>
</organism>
<dbReference type="RefSeq" id="WP_051225295.1">
    <property type="nucleotide sequence ID" value="NZ_AUEH01000023.1"/>
</dbReference>
<evidence type="ECO:0000256" key="1">
    <source>
        <dbReference type="SAM" id="Phobius"/>
    </source>
</evidence>
<feature type="transmembrane region" description="Helical" evidence="1">
    <location>
        <begin position="32"/>
        <end position="51"/>
    </location>
</feature>
<feature type="transmembrane region" description="Helical" evidence="1">
    <location>
        <begin position="57"/>
        <end position="75"/>
    </location>
</feature>
<dbReference type="OrthoDB" id="2200216at2"/>
<dbReference type="eggNOG" id="ENOG502ZU7M">
    <property type="taxonomic scope" value="Bacteria"/>
</dbReference>
<proteinExistence type="predicted"/>
<dbReference type="EMBL" id="AZFW01000009">
    <property type="protein sequence ID" value="KRM29885.1"/>
    <property type="molecule type" value="Genomic_DNA"/>
</dbReference>
<keyword evidence="1" id="KW-0472">Membrane</keyword>
<dbReference type="PATRIC" id="fig|1122147.4.peg.271"/>
<accession>A0A0R1XJJ9</accession>
<feature type="transmembrane region" description="Helical" evidence="1">
    <location>
        <begin position="6"/>
        <end position="25"/>
    </location>
</feature>